<dbReference type="Proteomes" id="UP000095283">
    <property type="component" value="Unplaced"/>
</dbReference>
<organism evidence="1 2">
    <name type="scientific">Heterorhabditis bacteriophora</name>
    <name type="common">Entomopathogenic nematode worm</name>
    <dbReference type="NCBI Taxonomy" id="37862"/>
    <lineage>
        <taxon>Eukaryota</taxon>
        <taxon>Metazoa</taxon>
        <taxon>Ecdysozoa</taxon>
        <taxon>Nematoda</taxon>
        <taxon>Chromadorea</taxon>
        <taxon>Rhabditida</taxon>
        <taxon>Rhabditina</taxon>
        <taxon>Rhabditomorpha</taxon>
        <taxon>Strongyloidea</taxon>
        <taxon>Heterorhabditidae</taxon>
        <taxon>Heterorhabditis</taxon>
    </lineage>
</organism>
<name>A0A1I7XSF8_HETBA</name>
<accession>A0A1I7XSF8</accession>
<reference evidence="2" key="1">
    <citation type="submission" date="2016-11" db="UniProtKB">
        <authorList>
            <consortium name="WormBaseParasite"/>
        </authorList>
    </citation>
    <scope>IDENTIFICATION</scope>
</reference>
<dbReference type="WBParaSite" id="Hba_20754">
    <property type="protein sequence ID" value="Hba_20754"/>
    <property type="gene ID" value="Hba_20754"/>
</dbReference>
<proteinExistence type="predicted"/>
<evidence type="ECO:0000313" key="1">
    <source>
        <dbReference type="Proteomes" id="UP000095283"/>
    </source>
</evidence>
<sequence length="166" mass="18884">MINVSRKIIIEIKKYKNSAFMTRFQKSTSKCSRGYIIICTSTLVAYVPVPVSFQTSQWRGHEIASYPLPGRSELSYEYAFRSINKAKTIMTYCCCTCRALNDGVFPAFCKSLYVHILNVNFITDPENPVNAHFYTPRSLVRALALCETIDVGNYLRENANTTPKQV</sequence>
<evidence type="ECO:0000313" key="2">
    <source>
        <dbReference type="WBParaSite" id="Hba_20754"/>
    </source>
</evidence>
<keyword evidence="1" id="KW-1185">Reference proteome</keyword>
<dbReference type="AlphaFoldDB" id="A0A1I7XSF8"/>
<protein>
    <submittedName>
        <fullName evidence="2">Uncharacterized protein</fullName>
    </submittedName>
</protein>